<organism evidence="2 3">
    <name type="scientific">Homo sapiens</name>
    <name type="common">Human</name>
    <dbReference type="NCBI Taxonomy" id="9606"/>
    <lineage>
        <taxon>Eukaryota</taxon>
        <taxon>Metazoa</taxon>
        <taxon>Chordata</taxon>
        <taxon>Craniata</taxon>
        <taxon>Vertebrata</taxon>
        <taxon>Euteleostomi</taxon>
        <taxon>Mammalia</taxon>
        <taxon>Eutheria</taxon>
        <taxon>Euarchontoglires</taxon>
        <taxon>Primates</taxon>
        <taxon>Haplorrhini</taxon>
        <taxon>Catarrhini</taxon>
        <taxon>Hominidae</taxon>
        <taxon>Homo</taxon>
    </lineage>
</organism>
<proteinExistence type="predicted"/>
<dbReference type="AlphaFoldDB" id="A0A0C4DG66"/>
<dbReference type="Ensembl" id="ENST00000444268.1">
    <property type="protein sequence ID" value="ENSP00000408401.1"/>
    <property type="gene ID" value="ENSG00000215018.10"/>
</dbReference>
<dbReference type="EMBL" id="AC006356">
    <property type="status" value="NOT_ANNOTATED_CDS"/>
    <property type="molecule type" value="Genomic_DNA"/>
</dbReference>
<reference evidence="2" key="4">
    <citation type="submission" date="2025-08" db="UniProtKB">
        <authorList>
            <consortium name="Ensembl"/>
        </authorList>
    </citation>
    <scope>IDENTIFICATION</scope>
</reference>
<dbReference type="Bgee" id="ENSG00000215018">
    <property type="expression patterns" value="Expressed in sural nerve and 116 other cell types or tissues"/>
</dbReference>
<dbReference type="MassIVE" id="A0A0C4DG66"/>
<dbReference type="EMBL" id="AC009402">
    <property type="status" value="NOT_ANNOTATED_CDS"/>
    <property type="molecule type" value="Genomic_DNA"/>
</dbReference>
<sequence length="67" mass="7201">KGNPGNAQKGEAGERGPGGIPGYKGDKQYSREDREVEHNNEKYVACLLPSPALLQQSSLTHHGTCSH</sequence>
<dbReference type="VEuPathDB" id="HostDB:ENSG00000215018"/>
<gene>
    <name evidence="2" type="primary">COL28A1</name>
</gene>
<feature type="non-terminal residue" evidence="2">
    <location>
        <position position="1"/>
    </location>
</feature>
<dbReference type="GeneTree" id="ENSGT00940000161647"/>
<evidence type="ECO:0000313" key="3">
    <source>
        <dbReference type="Proteomes" id="UP000005640"/>
    </source>
</evidence>
<dbReference type="EMBL" id="AC004982">
    <property type="status" value="NOT_ANNOTATED_CDS"/>
    <property type="molecule type" value="Genomic_DNA"/>
</dbReference>
<dbReference type="Proteomes" id="UP000005640">
    <property type="component" value="Chromosome 7"/>
</dbReference>
<name>A0A0C4DG66_HUMAN</name>
<reference evidence="2" key="5">
    <citation type="submission" date="2025-09" db="UniProtKB">
        <authorList>
            <consortium name="Ensembl"/>
        </authorList>
    </citation>
    <scope>IDENTIFICATION</scope>
</reference>
<dbReference type="OpenTargets" id="ENSG00000215018"/>
<dbReference type="HGNC" id="HGNC:22442">
    <property type="gene designation" value="COL28A1"/>
</dbReference>
<protein>
    <submittedName>
        <fullName evidence="2">Collagen type XXVIII alpha 1 chain</fullName>
    </submittedName>
</protein>
<evidence type="ECO:0000256" key="1">
    <source>
        <dbReference type="SAM" id="MobiDB-lite"/>
    </source>
</evidence>
<evidence type="ECO:0000313" key="2">
    <source>
        <dbReference type="Ensembl" id="ENSP00000408401.1"/>
    </source>
</evidence>
<accession>A0A0C4DG66</accession>
<reference evidence="2 3" key="1">
    <citation type="journal article" date="2001" name="Nature">
        <title>Initial sequencing and analysis of the human genome.</title>
        <authorList>
            <consortium name="International Human Genome Sequencing Consortium"/>
            <person name="Lander E.S."/>
            <person name="Linton L.M."/>
            <person name="Birren B."/>
            <person name="Nusbaum C."/>
            <person name="Zody M.C."/>
            <person name="Baldwin J."/>
            <person name="Devon K."/>
            <person name="Dewar K."/>
            <person name="Doyle M."/>
            <person name="FitzHugh W."/>
            <person name="Funke R."/>
            <person name="Gage D."/>
            <person name="Harris K."/>
            <person name="Heaford A."/>
            <person name="Howland J."/>
            <person name="Kann L."/>
            <person name="Lehoczky J."/>
            <person name="LeVine R."/>
            <person name="McEwan P."/>
            <person name="McKernan K."/>
            <person name="Meldrim J."/>
            <person name="Mesirov J.P."/>
            <person name="Miranda C."/>
            <person name="Morris W."/>
            <person name="Naylor J."/>
            <person name="Raymond C."/>
            <person name="Rosetti M."/>
            <person name="Santos R."/>
            <person name="Sheridan A."/>
            <person name="Sougnez C."/>
            <person name="Stange-Thomann N."/>
            <person name="Stojanovic N."/>
            <person name="Subramanian A."/>
            <person name="Wyman D."/>
            <person name="Rogers J."/>
            <person name="Sulston J."/>
            <person name="Ainscough R."/>
            <person name="Beck S."/>
            <person name="Bentley D."/>
            <person name="Burton J."/>
            <person name="Clee C."/>
            <person name="Carter N."/>
            <person name="Coulson A."/>
            <person name="Deadman R."/>
            <person name="Deloukas P."/>
            <person name="Dunham A."/>
            <person name="Dunham I."/>
            <person name="Durbin R."/>
            <person name="French L."/>
            <person name="Grafham D."/>
            <person name="Gregory S."/>
            <person name="Hubbard T."/>
            <person name="Humphray S."/>
            <person name="Hunt A."/>
            <person name="Jones M."/>
            <person name="Lloyd C."/>
            <person name="McMurray A."/>
            <person name="Matthews L."/>
            <person name="Mercer S."/>
            <person name="Milne S."/>
            <person name="Mullikin J.C."/>
            <person name="Mungall A."/>
            <person name="Plumb R."/>
            <person name="Ross M."/>
            <person name="Shownkeen R."/>
            <person name="Sims S."/>
            <person name="Waterston R.H."/>
            <person name="Wilson R.K."/>
            <person name="Hillier L.W."/>
            <person name="McPherson J.D."/>
            <person name="Marra M.A."/>
            <person name="Mardis E.R."/>
            <person name="Fulton L.A."/>
            <person name="Chinwalla A.T."/>
            <person name="Pepin K.H."/>
            <person name="Gish W.R."/>
            <person name="Chissoe S.L."/>
            <person name="Wendl M.C."/>
            <person name="Delehaunty K.D."/>
            <person name="Miner T.L."/>
            <person name="Delehaunty A."/>
            <person name="Kramer J.B."/>
            <person name="Cook L.L."/>
            <person name="Fulton R.S."/>
            <person name="Johnson D.L."/>
            <person name="Minx P.J."/>
            <person name="Clifton S.W."/>
            <person name="Hawkins T."/>
            <person name="Branscomb E."/>
            <person name="Predki P."/>
            <person name="Richardson P."/>
            <person name="Wenning S."/>
            <person name="Slezak T."/>
            <person name="Doggett N."/>
            <person name="Cheng J.F."/>
            <person name="Olsen A."/>
            <person name="Lucas S."/>
            <person name="Elkin C."/>
            <person name="Uberbacher E."/>
            <person name="Frazier M."/>
            <person name="Gibbs R.A."/>
            <person name="Muzny D.M."/>
            <person name="Scherer S.E."/>
            <person name="Bouck J.B."/>
            <person name="Sodergren E.J."/>
            <person name="Worley K.C."/>
            <person name="Rives C.M."/>
            <person name="Gorrell J.H."/>
            <person name="Metzker M.L."/>
            <person name="Naylor S.L."/>
            <person name="Kucherlapati R.S."/>
            <person name="Nelson D.L."/>
            <person name="Weinstock G.M."/>
            <person name="Sakaki Y."/>
            <person name="Fujiyama A."/>
            <person name="Hattori M."/>
            <person name="Yada T."/>
            <person name="Toyoda A."/>
            <person name="Itoh T."/>
            <person name="Kawagoe C."/>
            <person name="Watanabe H."/>
            <person name="Totoki Y."/>
            <person name="Taylor T."/>
            <person name="Weissenbach J."/>
            <person name="Heilig R."/>
            <person name="Saurin W."/>
            <person name="Artiguenave F."/>
            <person name="Brottier P."/>
            <person name="Bruls T."/>
            <person name="Pelletier E."/>
            <person name="Robert C."/>
            <person name="Wincker P."/>
            <person name="Smith D.R."/>
            <person name="Doucette-Stamm L."/>
            <person name="Rubenfield M."/>
            <person name="Weinstock K."/>
            <person name="Lee H.M."/>
            <person name="Dubois J."/>
            <person name="Rosenthal A."/>
            <person name="Platzer M."/>
            <person name="Nyakatura G."/>
            <person name="Taudien S."/>
            <person name="Rump A."/>
            <person name="Yang H."/>
            <person name="Yu J."/>
            <person name="Wang J."/>
            <person name="Huang G."/>
            <person name="Gu J."/>
            <person name="Hood L."/>
            <person name="Rowen L."/>
            <person name="Madan A."/>
            <person name="Qin S."/>
            <person name="Davis R.W."/>
            <person name="Federspiel N.A."/>
            <person name="Abola A.P."/>
            <person name="Proctor M.J."/>
            <person name="Myers R.M."/>
            <person name="Schmutz J."/>
            <person name="Dickson M."/>
            <person name="Grimwood J."/>
            <person name="Cox D.R."/>
            <person name="Olson M.V."/>
            <person name="Kaul R."/>
            <person name="Raymond C."/>
            <person name="Shimizu N."/>
            <person name="Kawasaki K."/>
            <person name="Minoshima S."/>
            <person name="Evans G.A."/>
            <person name="Athanasiou M."/>
            <person name="Schultz R."/>
            <person name="Roe B.A."/>
            <person name="Chen F."/>
            <person name="Pan H."/>
            <person name="Ramser J."/>
            <person name="Lehrach H."/>
            <person name="Reinhardt R."/>
            <person name="McCombie W.R."/>
            <person name="de la Bastide M."/>
            <person name="Dedhia N."/>
            <person name="Blocker H."/>
            <person name="Hornischer K."/>
            <person name="Nordsiek G."/>
            <person name="Agarwala R."/>
            <person name="Aravind L."/>
            <person name="Bailey J.A."/>
            <person name="Bateman A."/>
            <person name="Batzoglou S."/>
            <person name="Birney E."/>
            <person name="Bork P."/>
            <person name="Brown D.G."/>
            <person name="Burge C.B."/>
            <person name="Cerutti L."/>
            <person name="Chen H.C."/>
            <person name="Church D."/>
            <person name="Clamp M."/>
            <person name="Copley R.R."/>
            <person name="Doerks T."/>
            <person name="Eddy S.R."/>
            <person name="Eichler E.E."/>
            <person name="Furey T.S."/>
            <person name="Galagan J."/>
            <person name="Gilbert J.G."/>
            <person name="Harmon C."/>
            <person name="Hayashizaki Y."/>
            <person name="Haussler D."/>
            <person name="Hermjakob H."/>
            <person name="Hokamp K."/>
            <person name="Jang W."/>
            <person name="Johnson L.S."/>
            <person name="Jones T.A."/>
            <person name="Kasif S."/>
            <person name="Kaspryzk A."/>
            <person name="Kennedy S."/>
            <person name="Kent W.J."/>
            <person name="Kitts P."/>
            <person name="Koonin E.V."/>
            <person name="Korf I."/>
            <person name="Kulp D."/>
            <person name="Lancet D."/>
            <person name="Lowe T.M."/>
            <person name="McLysaght A."/>
            <person name="Mikkelsen T."/>
            <person name="Moran J.V."/>
            <person name="Mulder N."/>
            <person name="Pollara V.J."/>
            <person name="Ponting C.P."/>
            <person name="Schuler G."/>
            <person name="Schultz J."/>
            <person name="Slater G."/>
            <person name="Smit A.F."/>
            <person name="Stupka E."/>
            <person name="Szustakowski J."/>
            <person name="Thierry-Mieg D."/>
            <person name="Thierry-Mieg J."/>
            <person name="Wagner L."/>
            <person name="Wallis J."/>
            <person name="Wheeler R."/>
            <person name="Williams A."/>
            <person name="Wolf Y.I."/>
            <person name="Wolfe K.H."/>
            <person name="Yang S.P."/>
            <person name="Yeh R.F."/>
            <person name="Collins F."/>
            <person name="Guyer M.S."/>
            <person name="Peterson J."/>
            <person name="Felsenfeld A."/>
            <person name="Wetterstrand K.A."/>
            <person name="Patrinos A."/>
            <person name="Morgan M.J."/>
            <person name="de Jong P."/>
            <person name="Catanese J.J."/>
            <person name="Osoegawa K."/>
            <person name="Shizuya H."/>
            <person name="Choi S."/>
            <person name="Chen Y.J."/>
        </authorList>
    </citation>
    <scope>NUCLEOTIDE SEQUENCE [LARGE SCALE GENOMIC DNA]</scope>
</reference>
<dbReference type="OrthoDB" id="687730at2759"/>
<dbReference type="ExpressionAtlas" id="A0A0C4DG66">
    <property type="expression patterns" value="baseline and differential"/>
</dbReference>
<reference evidence="2 3" key="3">
    <citation type="journal article" date="2004" name="Nature">
        <title>Finishing the euchromatic sequence of the human genome.</title>
        <authorList>
            <consortium name="International Human Genome Sequencing Consortium"/>
        </authorList>
    </citation>
    <scope>NUCLEOTIDE SEQUENCE [LARGE SCALE GENOMIC DNA]</scope>
</reference>
<dbReference type="HOGENOM" id="CLU_2819181_0_0_1"/>
<keyword evidence="3" id="KW-1185">Reference proteome</keyword>
<reference evidence="2 3" key="2">
    <citation type="journal article" date="2003" name="Nature">
        <title>The DNA sequence of human chromosome 7.</title>
        <authorList>
            <person name="Hillier L.W."/>
            <person name="Fulton R.S."/>
            <person name="Fulton L.A."/>
            <person name="Graves T.A."/>
            <person name="Pepin K.H."/>
            <person name="Wagner-McPherson C."/>
            <person name="Layman D."/>
            <person name="Maas J."/>
            <person name="Jaeger S."/>
            <person name="Walker R."/>
            <person name="Wylie K."/>
            <person name="Sekhon M."/>
            <person name="Becker M.C."/>
            <person name="O'Laughlin M.D."/>
            <person name="Schaller M.E."/>
            <person name="Fewell G.A."/>
            <person name="Delehaunty K.D."/>
            <person name="Miner T.L."/>
            <person name="Nash W.E."/>
            <person name="Cordes M."/>
            <person name="Du H."/>
            <person name="Sun H."/>
            <person name="Edwards J."/>
            <person name="Bradshaw-Cordum H."/>
            <person name="Ali J."/>
            <person name="Andrews S."/>
            <person name="Isak A."/>
            <person name="Vanbrunt A."/>
            <person name="Nguyen C."/>
            <person name="Du F."/>
            <person name="Lamar B."/>
            <person name="Courtney L."/>
            <person name="Kalicki J."/>
            <person name="Ozersky P."/>
            <person name="Bielicki L."/>
            <person name="Scott K."/>
            <person name="Holmes A."/>
            <person name="Harkins R."/>
            <person name="Harris A."/>
            <person name="Strong C.M."/>
            <person name="Hou S."/>
            <person name="Tomlinson C."/>
            <person name="Dauphin-Kohlberg S."/>
            <person name="Kozlowicz-Reilly A."/>
            <person name="Leonard S."/>
            <person name="Rohlfing T."/>
            <person name="Rock S.M."/>
            <person name="Tin-Wollam A.M."/>
            <person name="Abbott A."/>
            <person name="Minx P."/>
            <person name="Maupin R."/>
            <person name="Strowmatt C."/>
            <person name="Latreille P."/>
            <person name="Miller N."/>
            <person name="Johnson D."/>
            <person name="Murray J."/>
            <person name="Woessner J.P."/>
            <person name="Wendl M.C."/>
            <person name="Yang S.P."/>
            <person name="Schultz B.R."/>
            <person name="Wallis J.W."/>
            <person name="Spieth J."/>
            <person name="Bieri T.A."/>
            <person name="Nelson J.O."/>
            <person name="Berkowicz N."/>
            <person name="Wohldmann P.E."/>
            <person name="Cook L.L."/>
            <person name="Hickenbotham M.T."/>
            <person name="Eldred J."/>
            <person name="Williams D."/>
            <person name="Bedell J.A."/>
            <person name="Mardis E.R."/>
            <person name="Clifton S.W."/>
            <person name="Chissoe S.L."/>
            <person name="Marra M.A."/>
            <person name="Raymond C."/>
            <person name="Haugen E."/>
            <person name="Gillett W."/>
            <person name="Zhou Y."/>
            <person name="James R."/>
            <person name="Phelps K."/>
            <person name="Iadanoto S."/>
            <person name="Bubb K."/>
            <person name="Simms E."/>
            <person name="Levy R."/>
            <person name="Clendenning J."/>
            <person name="Kaul R."/>
            <person name="Kent W.J."/>
            <person name="Furey T.S."/>
            <person name="Baertsch R.A."/>
            <person name="Brent M.R."/>
            <person name="Keibler E."/>
            <person name="Flicek P."/>
            <person name="Bork P."/>
            <person name="Suyama M."/>
            <person name="Bailey J.A."/>
            <person name="Portnoy M.E."/>
            <person name="Torrents D."/>
            <person name="Chinwalla A.T."/>
            <person name="Gish W.R."/>
            <person name="Eddy S.R."/>
            <person name="McPherson J.D."/>
            <person name="Olson M.V."/>
            <person name="Eichler E.E."/>
            <person name="Green E.D."/>
            <person name="Waterston R.H."/>
            <person name="Wilson R.K."/>
        </authorList>
    </citation>
    <scope>NUCLEOTIDE SEQUENCE [LARGE SCALE GENOMIC DNA]</scope>
</reference>
<dbReference type="ChiTaRS" id="COL28A1">
    <property type="organism name" value="human"/>
</dbReference>
<feature type="region of interest" description="Disordered" evidence="1">
    <location>
        <begin position="1"/>
        <end position="37"/>
    </location>
</feature>
<feature type="compositionally biased region" description="Basic and acidic residues" evidence="1">
    <location>
        <begin position="24"/>
        <end position="37"/>
    </location>
</feature>